<proteinExistence type="predicted"/>
<name>A0ABY4ZRJ4_9CAUL</name>
<keyword evidence="2" id="KW-1185">Reference proteome</keyword>
<dbReference type="EMBL" id="CP096040">
    <property type="protein sequence ID" value="USQ95432.1"/>
    <property type="molecule type" value="Genomic_DNA"/>
</dbReference>
<organism evidence="1 2">
    <name type="scientific">Caulobacter segnis</name>
    <dbReference type="NCBI Taxonomy" id="88688"/>
    <lineage>
        <taxon>Bacteria</taxon>
        <taxon>Pseudomonadati</taxon>
        <taxon>Pseudomonadota</taxon>
        <taxon>Alphaproteobacteria</taxon>
        <taxon>Caulobacterales</taxon>
        <taxon>Caulobacteraceae</taxon>
        <taxon>Caulobacter</taxon>
    </lineage>
</organism>
<dbReference type="Proteomes" id="UP001057520">
    <property type="component" value="Chromosome"/>
</dbReference>
<accession>A0ABY4ZRJ4</accession>
<gene>
    <name evidence="1" type="ORF">MZV50_23260</name>
</gene>
<evidence type="ECO:0000313" key="2">
    <source>
        <dbReference type="Proteomes" id="UP001057520"/>
    </source>
</evidence>
<protein>
    <submittedName>
        <fullName evidence="1">Uncharacterized protein</fullName>
    </submittedName>
</protein>
<evidence type="ECO:0000313" key="1">
    <source>
        <dbReference type="EMBL" id="USQ95432.1"/>
    </source>
</evidence>
<sequence length="47" mass="4662">MDDRGILRADAALVLDGAMGSMTFAPALALSTGAETRADAGLRPSGA</sequence>
<reference evidence="1 2" key="1">
    <citation type="submission" date="2022-04" db="EMBL/GenBank/DDBJ databases">
        <title>Genome sequence of soybean root-associated Caulobacter segnis RL271.</title>
        <authorList>
            <person name="Longley R."/>
            <person name="Bonito G."/>
            <person name="Trigodet F."/>
            <person name="Crosson S."/>
            <person name="Fiebig A."/>
        </authorList>
    </citation>
    <scope>NUCLEOTIDE SEQUENCE [LARGE SCALE GENOMIC DNA]</scope>
    <source>
        <strain evidence="1 2">RL271</strain>
    </source>
</reference>